<feature type="signal peptide" evidence="1">
    <location>
        <begin position="1"/>
        <end position="25"/>
    </location>
</feature>
<evidence type="ECO:0000256" key="1">
    <source>
        <dbReference type="SAM" id="SignalP"/>
    </source>
</evidence>
<proteinExistence type="predicted"/>
<sequence>MQVLHRWSLKVVNLLLLLQTHLVCHHQQRRQNRKVAFEQFGNLFVAVSSKVLHSITTSMPVVSSLPSPSKGGNPSSSAKKVKKFLLLYFAKAVHLEEETL</sequence>
<gene>
    <name evidence="2" type="ORF">Scep_011180</name>
</gene>
<dbReference type="Proteomes" id="UP001419268">
    <property type="component" value="Unassembled WGS sequence"/>
</dbReference>
<reference evidence="2 3" key="1">
    <citation type="submission" date="2024-01" db="EMBL/GenBank/DDBJ databases">
        <title>Genome assemblies of Stephania.</title>
        <authorList>
            <person name="Yang L."/>
        </authorList>
    </citation>
    <scope>NUCLEOTIDE SEQUENCE [LARGE SCALE GENOMIC DNA]</scope>
    <source>
        <strain evidence="2">JXDWG</strain>
        <tissue evidence="2">Leaf</tissue>
    </source>
</reference>
<dbReference type="EMBL" id="JBBNAG010000005">
    <property type="protein sequence ID" value="KAK9131652.1"/>
    <property type="molecule type" value="Genomic_DNA"/>
</dbReference>
<keyword evidence="3" id="KW-1185">Reference proteome</keyword>
<evidence type="ECO:0008006" key="4">
    <source>
        <dbReference type="Google" id="ProtNLM"/>
    </source>
</evidence>
<protein>
    <recommendedName>
        <fullName evidence="4">Secreted protein</fullName>
    </recommendedName>
</protein>
<accession>A0AAP0JCG8</accession>
<dbReference type="AlphaFoldDB" id="A0AAP0JCG8"/>
<evidence type="ECO:0000313" key="3">
    <source>
        <dbReference type="Proteomes" id="UP001419268"/>
    </source>
</evidence>
<evidence type="ECO:0000313" key="2">
    <source>
        <dbReference type="EMBL" id="KAK9131652.1"/>
    </source>
</evidence>
<comment type="caution">
    <text evidence="2">The sequence shown here is derived from an EMBL/GenBank/DDBJ whole genome shotgun (WGS) entry which is preliminary data.</text>
</comment>
<feature type="chain" id="PRO_5042920110" description="Secreted protein" evidence="1">
    <location>
        <begin position="26"/>
        <end position="100"/>
    </location>
</feature>
<organism evidence="2 3">
    <name type="scientific">Stephania cephalantha</name>
    <dbReference type="NCBI Taxonomy" id="152367"/>
    <lineage>
        <taxon>Eukaryota</taxon>
        <taxon>Viridiplantae</taxon>
        <taxon>Streptophyta</taxon>
        <taxon>Embryophyta</taxon>
        <taxon>Tracheophyta</taxon>
        <taxon>Spermatophyta</taxon>
        <taxon>Magnoliopsida</taxon>
        <taxon>Ranunculales</taxon>
        <taxon>Menispermaceae</taxon>
        <taxon>Menispermoideae</taxon>
        <taxon>Cissampelideae</taxon>
        <taxon>Stephania</taxon>
    </lineage>
</organism>
<keyword evidence="1" id="KW-0732">Signal</keyword>
<name>A0AAP0JCG8_9MAGN</name>